<feature type="transmembrane region" description="Helical" evidence="8">
    <location>
        <begin position="194"/>
        <end position="216"/>
    </location>
</feature>
<dbReference type="EC" id="2.4.1.-" evidence="8"/>
<keyword evidence="2 8" id="KW-0328">Glycosyltransferase</keyword>
<keyword evidence="3 10" id="KW-0808">Transferase</keyword>
<dbReference type="Pfam" id="PF03901">
    <property type="entry name" value="Glyco_transf_22"/>
    <property type="match status" value="2"/>
</dbReference>
<dbReference type="RefSeq" id="XP_012764784.2">
    <property type="nucleotide sequence ID" value="XM_012909330.2"/>
</dbReference>
<protein>
    <recommendedName>
        <fullName evidence="8">Mannosyltransferase</fullName>
        <ecNumber evidence="8">2.4.1.-</ecNumber>
    </recommendedName>
</protein>
<dbReference type="PANTHER" id="PTHR22760:SF4">
    <property type="entry name" value="GPI MANNOSYLTRANSFERASE 3"/>
    <property type="match status" value="1"/>
</dbReference>
<feature type="transmembrane region" description="Helical" evidence="8">
    <location>
        <begin position="520"/>
        <end position="538"/>
    </location>
</feature>
<feature type="transmembrane region" description="Helical" evidence="8">
    <location>
        <begin position="550"/>
        <end position="569"/>
    </location>
</feature>
<reference evidence="10 11" key="1">
    <citation type="journal article" date="2016" name="Nat. Commun.">
        <title>Genomes of cryptic chimpanzee Plasmodium species reveal key evolutionary events leading to human malaria.</title>
        <authorList>
            <person name="Sundararaman S.A."/>
            <person name="Plenderleith L.J."/>
            <person name="Liu W."/>
            <person name="Loy D.E."/>
            <person name="Learn G.H."/>
            <person name="Li Y."/>
            <person name="Shaw K.S."/>
            <person name="Ayouba A."/>
            <person name="Peeters M."/>
            <person name="Speede S."/>
            <person name="Shaw G.M."/>
            <person name="Bushman F.D."/>
            <person name="Brisson D."/>
            <person name="Rayner J.C."/>
            <person name="Sharp P.M."/>
            <person name="Hahn B.H."/>
        </authorList>
    </citation>
    <scope>NUCLEOTIDE SEQUENCE [LARGE SCALE GENOMIC DNA]</scope>
    <source>
        <strain evidence="10 11">SY57</strain>
    </source>
</reference>
<evidence type="ECO:0000256" key="2">
    <source>
        <dbReference type="ARBA" id="ARBA00022676"/>
    </source>
</evidence>
<dbReference type="AlphaFoldDB" id="A0A151L7B7"/>
<evidence type="ECO:0000313" key="11">
    <source>
        <dbReference type="Proteomes" id="UP000076359"/>
    </source>
</evidence>
<comment type="caution">
    <text evidence="10">The sequence shown here is derived from an EMBL/GenBank/DDBJ whole genome shotgun (WGS) entry which is preliminary data.</text>
</comment>
<keyword evidence="5 8" id="KW-0256">Endoplasmic reticulum</keyword>
<dbReference type="VEuPathDB" id="PlasmoDB:PRCDC_1340600"/>
<dbReference type="GeneID" id="24532978"/>
<evidence type="ECO:0000256" key="5">
    <source>
        <dbReference type="ARBA" id="ARBA00022824"/>
    </source>
</evidence>
<feature type="transmembrane region" description="Helical" evidence="8">
    <location>
        <begin position="472"/>
        <end position="499"/>
    </location>
</feature>
<keyword evidence="4 8" id="KW-0812">Transmembrane</keyword>
<dbReference type="EMBL" id="LVLA01000014">
    <property type="protein sequence ID" value="KYN94839.1"/>
    <property type="molecule type" value="Genomic_DNA"/>
</dbReference>
<comment type="subcellular location">
    <subcellularLocation>
        <location evidence="1 8">Endoplasmic reticulum membrane</location>
        <topology evidence="1 8">Multi-pass membrane protein</topology>
    </subcellularLocation>
</comment>
<dbReference type="GO" id="GO:0000026">
    <property type="term" value="F:alpha-1,2-mannosyltransferase activity"/>
    <property type="evidence" value="ECO:0007669"/>
    <property type="project" value="TreeGrafter"/>
</dbReference>
<feature type="transmembrane region" description="Helical" evidence="8">
    <location>
        <begin position="72"/>
        <end position="95"/>
    </location>
</feature>
<evidence type="ECO:0000256" key="6">
    <source>
        <dbReference type="ARBA" id="ARBA00022989"/>
    </source>
</evidence>
<keyword evidence="6 8" id="KW-1133">Transmembrane helix</keyword>
<dbReference type="Proteomes" id="UP000076359">
    <property type="component" value="Chromosome 13"/>
</dbReference>
<dbReference type="GO" id="GO:0005789">
    <property type="term" value="C:endoplasmic reticulum membrane"/>
    <property type="evidence" value="ECO:0007669"/>
    <property type="project" value="UniProtKB-SubCell"/>
</dbReference>
<dbReference type="KEGG" id="prei:PRSY57_1340600"/>
<evidence type="ECO:0000256" key="8">
    <source>
        <dbReference type="RuleBase" id="RU363075"/>
    </source>
</evidence>
<evidence type="ECO:0000256" key="9">
    <source>
        <dbReference type="SAM" id="MobiDB-lite"/>
    </source>
</evidence>
<dbReference type="VEuPathDB" id="PlasmoDB:PRG01_1344100"/>
<accession>A0A151L7B7</accession>
<feature type="region of interest" description="Disordered" evidence="9">
    <location>
        <begin position="147"/>
        <end position="183"/>
    </location>
</feature>
<feature type="transmembrane region" description="Helical" evidence="8">
    <location>
        <begin position="430"/>
        <end position="452"/>
    </location>
</feature>
<feature type="transmembrane region" description="Helical" evidence="8">
    <location>
        <begin position="395"/>
        <end position="410"/>
    </location>
</feature>
<proteinExistence type="inferred from homology"/>
<evidence type="ECO:0000256" key="3">
    <source>
        <dbReference type="ARBA" id="ARBA00022679"/>
    </source>
</evidence>
<evidence type="ECO:0000313" key="10">
    <source>
        <dbReference type="EMBL" id="KYN94839.1"/>
    </source>
</evidence>
<organism evidence="10 11">
    <name type="scientific">Plasmodium reichenowi</name>
    <dbReference type="NCBI Taxonomy" id="5854"/>
    <lineage>
        <taxon>Eukaryota</taxon>
        <taxon>Sar</taxon>
        <taxon>Alveolata</taxon>
        <taxon>Apicomplexa</taxon>
        <taxon>Aconoidasida</taxon>
        <taxon>Haemosporida</taxon>
        <taxon>Plasmodiidae</taxon>
        <taxon>Plasmodium</taxon>
        <taxon>Plasmodium (Laverania)</taxon>
    </lineage>
</organism>
<evidence type="ECO:0000256" key="1">
    <source>
        <dbReference type="ARBA" id="ARBA00004477"/>
    </source>
</evidence>
<sequence length="831" mass="99928">MIYNDILTLCANKLRGLIDSKIFIWLLIFFRIFNCLFVVTSFYPDEYFQSVEIAHFWAYGYGHMSWEWEPCVALRSVITPFIYYVLFLFLKLINIDHPVCVLYIPKLCHGICAALCDLGIYKLLIYWYVELYNDVWIYEDNIKRNEKDEDNGNNNNNNNDNNNNNNNDNNNNNNNNDNNKNNNDNNNYYYHNNILYNTNDIICTILCCHFFCWFYFYSICRTSSHSFECLFNIWGVYFLSQNYDPLKNQLNKIEKIDLLLQNDVIIKKGKKNLNECTNLKERRNDHHFDTYENNFIYEKGTQNCKQYDKNVCDKNVCDKNACDKNACDKNVCDKNVCDKNVCGQNMVDHIIRNRNNMCRTHFYSSKFNKIEEAKNLLFSLFFSSLSVIFRPNALVFWLSLYILYFIKNIFEKQNKINYKEILKISVTYTFFFLTIIIIIDSYYFGHITFPFWNFFVYNFLSGNNKYFGGHSFFFYFVCVIPSIYLTLTPFLFYGYYIIYNNILNKIKYKTINIYMYILKRIDWIVYLVTHLEILSLSFSKHKEHKIVIGYIPFLTIFVGYALYLIKLHYKKDNGKNKKNIYNNNNNNKIQYGNITIKGRNKYIFLFSSSLFTNISFLLQFLCILFFCLIHNRSPEYVASYFRNLETKDDQNIYIFITNCYDIPLYSHIHRKFNIGFLDCSPYDTSIDEATKNWRKRIYEDKFKEQFFNMFQEKKNNNHHINSTYGDTITPYIIPDISFYWFGHHHFNKKNNFQYIYQNINLSCLNYRFHIPLHGQLPTYIVTTTIELTHLQLFLSTYNYKLETKPFFSYFRISEAKGIVPVYHYIFKRVPS</sequence>
<dbReference type="PANTHER" id="PTHR22760">
    <property type="entry name" value="GLYCOSYLTRANSFERASE"/>
    <property type="match status" value="1"/>
</dbReference>
<comment type="similarity">
    <text evidence="8">Belongs to the glycosyltransferase 22 family.</text>
</comment>
<feature type="transmembrane region" description="Helical" evidence="8">
    <location>
        <begin position="602"/>
        <end position="626"/>
    </location>
</feature>
<evidence type="ECO:0000256" key="4">
    <source>
        <dbReference type="ARBA" id="ARBA00022692"/>
    </source>
</evidence>
<name>A0A151L7B7_PLARE</name>
<evidence type="ECO:0000256" key="7">
    <source>
        <dbReference type="ARBA" id="ARBA00023136"/>
    </source>
</evidence>
<gene>
    <name evidence="10" type="ORF">PRSY57_1340600</name>
</gene>
<dbReference type="GO" id="GO:0006506">
    <property type="term" value="P:GPI anchor biosynthetic process"/>
    <property type="evidence" value="ECO:0007669"/>
    <property type="project" value="TreeGrafter"/>
</dbReference>
<keyword evidence="7 8" id="KW-0472">Membrane</keyword>
<feature type="compositionally biased region" description="Low complexity" evidence="9">
    <location>
        <begin position="152"/>
        <end position="183"/>
    </location>
</feature>
<dbReference type="InterPro" id="IPR005599">
    <property type="entry name" value="GPI_mannosylTrfase"/>
</dbReference>
<feature type="transmembrane region" description="Helical" evidence="8">
    <location>
        <begin position="22"/>
        <end position="43"/>
    </location>
</feature>